<evidence type="ECO:0000256" key="2">
    <source>
        <dbReference type="ARBA" id="ARBA00022679"/>
    </source>
</evidence>
<sequence>MGGKHKYITMSGLGSKKHGRFGNQLLNYGLLKIYAAHYSLKTKTNPWIGQYLFELRDPLITHKFPTLREAGIQSIKENRLLHFKEPPYVDMDLKGNSMKNMSAYAPYKQYFRSLFQPAPHLNRKLRKGRAKLQLMGKTVVGIHIRRGDYTKYTNHPKYVAVPTSWYVEWLSRIWPLLDRPVLFLASDDLNAVKADFSKFKPVTSADLISSFPATPRYNQLDPSFYPDFYFLTQCDLLAISNSTFSFSASLLNERAKVFMRPGRQQKLVRYEPWKSSRKIRLR</sequence>
<name>A0ABW5PD39_9BACL</name>
<gene>
    <name evidence="3" type="ORF">ACFSUF_08095</name>
</gene>
<keyword evidence="4" id="KW-1185">Reference proteome</keyword>
<dbReference type="Proteomes" id="UP001597541">
    <property type="component" value="Unassembled WGS sequence"/>
</dbReference>
<dbReference type="Gene3D" id="3.40.50.11350">
    <property type="match status" value="1"/>
</dbReference>
<dbReference type="InterPro" id="IPR002516">
    <property type="entry name" value="Glyco_trans_11"/>
</dbReference>
<dbReference type="RefSeq" id="WP_377601902.1">
    <property type="nucleotide sequence ID" value="NZ_JBHUME010000007.1"/>
</dbReference>
<dbReference type="PANTHER" id="PTHR11927:SF9">
    <property type="entry name" value="L-FUCOSYLTRANSFERASE"/>
    <property type="match status" value="1"/>
</dbReference>
<evidence type="ECO:0000313" key="4">
    <source>
        <dbReference type="Proteomes" id="UP001597541"/>
    </source>
</evidence>
<comment type="caution">
    <text evidence="3">The sequence shown here is derived from an EMBL/GenBank/DDBJ whole genome shotgun (WGS) entry which is preliminary data.</text>
</comment>
<protein>
    <submittedName>
        <fullName evidence="3">Alpha-1,2-fucosyltransferase</fullName>
    </submittedName>
</protein>
<dbReference type="Pfam" id="PF01531">
    <property type="entry name" value="Glyco_transf_11"/>
    <property type="match status" value="1"/>
</dbReference>
<dbReference type="EMBL" id="JBHUME010000007">
    <property type="protein sequence ID" value="MFD2612380.1"/>
    <property type="molecule type" value="Genomic_DNA"/>
</dbReference>
<evidence type="ECO:0000313" key="3">
    <source>
        <dbReference type="EMBL" id="MFD2612380.1"/>
    </source>
</evidence>
<keyword evidence="1" id="KW-0328">Glycosyltransferase</keyword>
<proteinExistence type="predicted"/>
<keyword evidence="2" id="KW-0808">Transferase</keyword>
<evidence type="ECO:0000256" key="1">
    <source>
        <dbReference type="ARBA" id="ARBA00022676"/>
    </source>
</evidence>
<reference evidence="4" key="1">
    <citation type="journal article" date="2019" name="Int. J. Syst. Evol. Microbiol.">
        <title>The Global Catalogue of Microorganisms (GCM) 10K type strain sequencing project: providing services to taxonomists for standard genome sequencing and annotation.</title>
        <authorList>
            <consortium name="The Broad Institute Genomics Platform"/>
            <consortium name="The Broad Institute Genome Sequencing Center for Infectious Disease"/>
            <person name="Wu L."/>
            <person name="Ma J."/>
        </authorList>
    </citation>
    <scope>NUCLEOTIDE SEQUENCE [LARGE SCALE GENOMIC DNA]</scope>
    <source>
        <strain evidence="4">KCTC 3950</strain>
    </source>
</reference>
<dbReference type="PANTHER" id="PTHR11927">
    <property type="entry name" value="GALACTOSIDE 2-L-FUCOSYLTRANSFERASE"/>
    <property type="match status" value="1"/>
</dbReference>
<dbReference type="CDD" id="cd11301">
    <property type="entry name" value="Fut1_Fut2_like"/>
    <property type="match status" value="1"/>
</dbReference>
<accession>A0ABW5PD39</accession>
<organism evidence="3 4">
    <name type="scientific">Paenibacillus gansuensis</name>
    <dbReference type="NCBI Taxonomy" id="306542"/>
    <lineage>
        <taxon>Bacteria</taxon>
        <taxon>Bacillati</taxon>
        <taxon>Bacillota</taxon>
        <taxon>Bacilli</taxon>
        <taxon>Bacillales</taxon>
        <taxon>Paenibacillaceae</taxon>
        <taxon>Paenibacillus</taxon>
    </lineage>
</organism>